<evidence type="ECO:0000313" key="3">
    <source>
        <dbReference type="Proteomes" id="UP000179283"/>
    </source>
</evidence>
<evidence type="ECO:0000256" key="1">
    <source>
        <dbReference type="SAM" id="Phobius"/>
    </source>
</evidence>
<protein>
    <submittedName>
        <fullName evidence="2">Uncharacterized protein</fullName>
    </submittedName>
</protein>
<proteinExistence type="predicted"/>
<sequence length="161" mass="17170">MEPDTKNTKKVWIGILIVLILIAGGTYMVSKKNGGDQAPEDNNNTGSELQPEAMMITAKHSFAGGKHIVAGEVQVPTPCTSLDVKAVVGGTDSSQVTLVFQTINESEACVQVIANRRFKVEFNAPEKAEITATWNGAPAVLNLIPTAAGENLENFEIFLKG</sequence>
<evidence type="ECO:0000313" key="2">
    <source>
        <dbReference type="EMBL" id="OHB04772.1"/>
    </source>
</evidence>
<comment type="caution">
    <text evidence="2">The sequence shown here is derived from an EMBL/GenBank/DDBJ whole genome shotgun (WGS) entry which is preliminary data.</text>
</comment>
<accession>A0A1G2U740</accession>
<name>A0A1G2U740_9BACT</name>
<dbReference type="EMBL" id="MHWD01000005">
    <property type="protein sequence ID" value="OHB04772.1"/>
    <property type="molecule type" value="Genomic_DNA"/>
</dbReference>
<reference evidence="2 3" key="1">
    <citation type="journal article" date="2016" name="Nat. Commun.">
        <title>Thousands of microbial genomes shed light on interconnected biogeochemical processes in an aquifer system.</title>
        <authorList>
            <person name="Anantharaman K."/>
            <person name="Brown C.T."/>
            <person name="Hug L.A."/>
            <person name="Sharon I."/>
            <person name="Castelle C.J."/>
            <person name="Probst A.J."/>
            <person name="Thomas B.C."/>
            <person name="Singh A."/>
            <person name="Wilkins M.J."/>
            <person name="Karaoz U."/>
            <person name="Brodie E.L."/>
            <person name="Williams K.H."/>
            <person name="Hubbard S.S."/>
            <person name="Banfield J.F."/>
        </authorList>
    </citation>
    <scope>NUCLEOTIDE SEQUENCE [LARGE SCALE GENOMIC DNA]</scope>
</reference>
<dbReference type="Proteomes" id="UP000179283">
    <property type="component" value="Unassembled WGS sequence"/>
</dbReference>
<keyword evidence="1" id="KW-0812">Transmembrane</keyword>
<keyword evidence="1" id="KW-0472">Membrane</keyword>
<dbReference type="AlphaFoldDB" id="A0A1G2U740"/>
<feature type="transmembrane region" description="Helical" evidence="1">
    <location>
        <begin position="12"/>
        <end position="29"/>
    </location>
</feature>
<organism evidence="2 3">
    <name type="scientific">Candidatus Zambryskibacteria bacterium RIFCSPLOWO2_01_FULL_43_17</name>
    <dbReference type="NCBI Taxonomy" id="1802760"/>
    <lineage>
        <taxon>Bacteria</taxon>
        <taxon>Candidatus Zambryskiibacteriota</taxon>
    </lineage>
</organism>
<gene>
    <name evidence="2" type="ORF">A2920_00695</name>
</gene>
<keyword evidence="1" id="KW-1133">Transmembrane helix</keyword>